<evidence type="ECO:0000256" key="1">
    <source>
        <dbReference type="ARBA" id="ARBA00008764"/>
    </source>
</evidence>
<dbReference type="PROSITE" id="PS50240">
    <property type="entry name" value="TRYPSIN_DOM"/>
    <property type="match status" value="1"/>
</dbReference>
<feature type="domain" description="Peptidase S1" evidence="7">
    <location>
        <begin position="13"/>
        <end position="274"/>
    </location>
</feature>
<dbReference type="InterPro" id="IPR009003">
    <property type="entry name" value="Peptidase_S1_PA"/>
</dbReference>
<protein>
    <recommendedName>
        <fullName evidence="6">Serine protease</fullName>
        <ecNumber evidence="6">3.4.21.-</ecNumber>
    </recommendedName>
</protein>
<dbReference type="PATRIC" id="fig|1675527.3.peg.1103"/>
<reference evidence="8 9" key="1">
    <citation type="submission" date="2015-06" db="EMBL/GenBank/DDBJ databases">
        <title>Draft genome sequence of an Alphaproteobacteria species associated to the Mediterranean sponge Oscarella lobularis.</title>
        <authorList>
            <person name="Jourda C."/>
            <person name="Santini S."/>
            <person name="Claverie J.-M."/>
        </authorList>
    </citation>
    <scope>NUCLEOTIDE SEQUENCE [LARGE SCALE GENOMIC DNA]</scope>
    <source>
        <strain evidence="8">IGS</strain>
    </source>
</reference>
<dbReference type="AlphaFoldDB" id="A0A0J9E0A3"/>
<evidence type="ECO:0000259" key="7">
    <source>
        <dbReference type="PROSITE" id="PS50240"/>
    </source>
</evidence>
<feature type="signal peptide" evidence="6">
    <location>
        <begin position="1"/>
        <end position="22"/>
    </location>
</feature>
<dbReference type="InterPro" id="IPR018114">
    <property type="entry name" value="TRYPSIN_HIS"/>
</dbReference>
<evidence type="ECO:0000256" key="5">
    <source>
        <dbReference type="ARBA" id="ARBA00022825"/>
    </source>
</evidence>
<comment type="caution">
    <text evidence="8">The sequence shown here is derived from an EMBL/GenBank/DDBJ whole genome shotgun (WGS) entry which is preliminary data.</text>
</comment>
<evidence type="ECO:0000313" key="9">
    <source>
        <dbReference type="Proteomes" id="UP000037178"/>
    </source>
</evidence>
<evidence type="ECO:0000256" key="3">
    <source>
        <dbReference type="ARBA" id="ARBA00022729"/>
    </source>
</evidence>
<evidence type="ECO:0000313" key="8">
    <source>
        <dbReference type="EMBL" id="KMW56082.1"/>
    </source>
</evidence>
<keyword evidence="2 6" id="KW-0645">Protease</keyword>
<dbReference type="GO" id="GO:0004252">
    <property type="term" value="F:serine-type endopeptidase activity"/>
    <property type="evidence" value="ECO:0007669"/>
    <property type="project" value="InterPro"/>
</dbReference>
<keyword evidence="9" id="KW-1185">Reference proteome</keyword>
<dbReference type="InterPro" id="IPR043504">
    <property type="entry name" value="Peptidase_S1_PA_chymotrypsin"/>
</dbReference>
<accession>A0A0J9E0A3</accession>
<keyword evidence="4 6" id="KW-0378">Hydrolase</keyword>
<dbReference type="GO" id="GO:0006508">
    <property type="term" value="P:proteolysis"/>
    <property type="evidence" value="ECO:0007669"/>
    <property type="project" value="UniProtKB-KW"/>
</dbReference>
<feature type="chain" id="PRO_5006987046" description="Serine protease" evidence="6">
    <location>
        <begin position="23"/>
        <end position="274"/>
    </location>
</feature>
<dbReference type="OrthoDB" id="267336at2"/>
<organism evidence="8 9">
    <name type="scientific">Candidatus Rhodobacter oscarellae</name>
    <dbReference type="NCBI Taxonomy" id="1675527"/>
    <lineage>
        <taxon>Bacteria</taxon>
        <taxon>Pseudomonadati</taxon>
        <taxon>Pseudomonadota</taxon>
        <taxon>Alphaproteobacteria</taxon>
        <taxon>Rhodobacterales</taxon>
        <taxon>Rhodobacter group</taxon>
        <taxon>Rhodobacter</taxon>
    </lineage>
</organism>
<keyword evidence="5 6" id="KW-0720">Serine protease</keyword>
<evidence type="ECO:0000256" key="4">
    <source>
        <dbReference type="ARBA" id="ARBA00022801"/>
    </source>
</evidence>
<dbReference type="PROSITE" id="PS00134">
    <property type="entry name" value="TRYPSIN_HIS"/>
    <property type="match status" value="1"/>
</dbReference>
<dbReference type="PANTHER" id="PTHR15462">
    <property type="entry name" value="SERINE PROTEASE"/>
    <property type="match status" value="1"/>
</dbReference>
<comment type="similarity">
    <text evidence="1 6">Belongs to the peptidase S1B family.</text>
</comment>
<dbReference type="Pfam" id="PF00089">
    <property type="entry name" value="Trypsin"/>
    <property type="match status" value="1"/>
</dbReference>
<dbReference type="PANTHER" id="PTHR15462:SF8">
    <property type="entry name" value="SERINE PROTEASE"/>
    <property type="match status" value="1"/>
</dbReference>
<keyword evidence="3 6" id="KW-0732">Signal</keyword>
<gene>
    <name evidence="8" type="ORF">AIOL_001034</name>
</gene>
<dbReference type="Gene3D" id="2.40.10.10">
    <property type="entry name" value="Trypsin-like serine proteases"/>
    <property type="match status" value="2"/>
</dbReference>
<proteinExistence type="inferred from homology"/>
<evidence type="ECO:0000256" key="2">
    <source>
        <dbReference type="ARBA" id="ARBA00022670"/>
    </source>
</evidence>
<dbReference type="PRINTS" id="PR00839">
    <property type="entry name" value="V8PROTEASE"/>
</dbReference>
<dbReference type="RefSeq" id="WP_049642011.1">
    <property type="nucleotide sequence ID" value="NZ_LFTY01000002.1"/>
</dbReference>
<dbReference type="SUPFAM" id="SSF50494">
    <property type="entry name" value="Trypsin-like serine proteases"/>
    <property type="match status" value="1"/>
</dbReference>
<evidence type="ECO:0000256" key="6">
    <source>
        <dbReference type="RuleBase" id="RU004296"/>
    </source>
</evidence>
<sequence>MRRGLFLIILVLFLGTEGQAQGTGQGSGLRTLMTGDDSRGWQGVGRLNIGDTSFCTGALIAENLVLTAAHCMYDMESGVRIADSEVEFLADWRGGRASAYRGVKRSLVHPDFAVSHATFVDRVAYDVALLELDAPIRSSAIAPFAVQSRPQDGAEVGVVSYAHDRADSPSLQEVCHVLARQNGSLVLSCDVDFGSSGAPIFVVEDGRARIVSLVSAKAKVQGKPVALGTALEVPLAELMAMRGADVAGAAAKPKPPVRRLALTQDGTGAKFLRP</sequence>
<dbReference type="InterPro" id="IPR001254">
    <property type="entry name" value="Trypsin_dom"/>
</dbReference>
<dbReference type="InterPro" id="IPR008256">
    <property type="entry name" value="Peptidase_S1B"/>
</dbReference>
<name>A0A0J9E0A3_9RHOB</name>
<dbReference type="EC" id="3.4.21.-" evidence="6"/>
<dbReference type="STRING" id="1675527.AIOL_001034"/>
<dbReference type="InterPro" id="IPR050966">
    <property type="entry name" value="Glutamyl_endopeptidase"/>
</dbReference>
<dbReference type="Proteomes" id="UP000037178">
    <property type="component" value="Unassembled WGS sequence"/>
</dbReference>
<dbReference type="SMART" id="SM00020">
    <property type="entry name" value="Tryp_SPc"/>
    <property type="match status" value="1"/>
</dbReference>
<dbReference type="EMBL" id="LFTY01000002">
    <property type="protein sequence ID" value="KMW56082.1"/>
    <property type="molecule type" value="Genomic_DNA"/>
</dbReference>